<proteinExistence type="predicted"/>
<dbReference type="STRING" id="880157.AB204_00515"/>
<evidence type="ECO:0000313" key="3">
    <source>
        <dbReference type="Proteomes" id="UP000036277"/>
    </source>
</evidence>
<accession>A0A0J5FXV1</accession>
<evidence type="ECO:0000259" key="1">
    <source>
        <dbReference type="Pfam" id="PF14065"/>
    </source>
</evidence>
<dbReference type="AlphaFoldDB" id="A0A0J5FXV1"/>
<comment type="caution">
    <text evidence="2">The sequence shown here is derived from an EMBL/GenBank/DDBJ whole genome shotgun (WGS) entry which is preliminary data.</text>
</comment>
<reference evidence="2 3" key="1">
    <citation type="submission" date="2015-06" db="EMBL/GenBank/DDBJ databases">
        <title>Draft Whole-Genome Sequence of the Entomopathogenic Bacterium Xenorhabdus khoisanae.</title>
        <authorList>
            <person name="Naidoo S."/>
            <person name="Featherston J."/>
            <person name="Gray V.M."/>
        </authorList>
    </citation>
    <scope>NUCLEOTIDE SEQUENCE [LARGE SCALE GENOMIC DNA]</scope>
    <source>
        <strain evidence="2 3">MCB</strain>
    </source>
</reference>
<dbReference type="InterPro" id="IPR025351">
    <property type="entry name" value="Pvc16_N"/>
</dbReference>
<dbReference type="OrthoDB" id="5514409at2"/>
<dbReference type="PATRIC" id="fig|880157.4.peg.113"/>
<keyword evidence="3" id="KW-1185">Reference proteome</keyword>
<organism evidence="2 3">
    <name type="scientific">Xenorhabdus khoisanae</name>
    <dbReference type="NCBI Taxonomy" id="880157"/>
    <lineage>
        <taxon>Bacteria</taxon>
        <taxon>Pseudomonadati</taxon>
        <taxon>Pseudomonadota</taxon>
        <taxon>Gammaproteobacteria</taxon>
        <taxon>Enterobacterales</taxon>
        <taxon>Morganellaceae</taxon>
        <taxon>Xenorhabdus</taxon>
    </lineage>
</organism>
<dbReference type="Pfam" id="PF14065">
    <property type="entry name" value="Pvc16_N"/>
    <property type="match status" value="1"/>
</dbReference>
<sequence>MLKTQTIIDVNNAMKTMLEKYLDNKIAIRFDLPELDTVQSDAMVSVFLYDIHEDLQLRSTESRVFNATSGRLLPGWVNIKCNYLITYWESAQPATDSNSSECLPDNQAIKVMSQVLNALINNRQLAGIPGAYTQVVPPKESLNSLGNFWQSLGNRPRLSLNYSVTIPISLTDKQDKATPVSTISSTVEQIASLSQEKISHTLRELLITELQIQPVTESESEENIRLALSKVELLTMKKAITPDNSAEISISLSVSGITHQKYLQDINKIFDRWLNDNKIVTTVDNYGIRIKDIEKNHLFGI</sequence>
<gene>
    <name evidence="2" type="ORF">AB204_00515</name>
</gene>
<feature type="domain" description="Pvc16 N-terminal" evidence="1">
    <location>
        <begin position="9"/>
        <end position="181"/>
    </location>
</feature>
<name>A0A0J5FXV1_9GAMM</name>
<evidence type="ECO:0000313" key="2">
    <source>
        <dbReference type="EMBL" id="KMJ47013.1"/>
    </source>
</evidence>
<dbReference type="Proteomes" id="UP000036277">
    <property type="component" value="Unassembled WGS sequence"/>
</dbReference>
<dbReference type="EMBL" id="LFCV01000002">
    <property type="protein sequence ID" value="KMJ47013.1"/>
    <property type="molecule type" value="Genomic_DNA"/>
</dbReference>
<dbReference type="RefSeq" id="WP_047961441.1">
    <property type="nucleotide sequence ID" value="NZ_CAWMBG010000002.1"/>
</dbReference>
<protein>
    <recommendedName>
        <fullName evidence="1">Pvc16 N-terminal domain-containing protein</fullName>
    </recommendedName>
</protein>